<keyword evidence="3 5" id="KW-0472">Membrane</keyword>
<organism evidence="6 7">
    <name type="scientific">Rubinisphaera italica</name>
    <dbReference type="NCBI Taxonomy" id="2527969"/>
    <lineage>
        <taxon>Bacteria</taxon>
        <taxon>Pseudomonadati</taxon>
        <taxon>Planctomycetota</taxon>
        <taxon>Planctomycetia</taxon>
        <taxon>Planctomycetales</taxon>
        <taxon>Planctomycetaceae</taxon>
        <taxon>Rubinisphaera</taxon>
    </lineage>
</organism>
<name>A0A5C5XIW9_9PLAN</name>
<evidence type="ECO:0000313" key="7">
    <source>
        <dbReference type="Proteomes" id="UP000316095"/>
    </source>
</evidence>
<reference evidence="6 7" key="1">
    <citation type="submission" date="2019-02" db="EMBL/GenBank/DDBJ databases">
        <title>Deep-cultivation of Planctomycetes and their phenomic and genomic characterization uncovers novel biology.</title>
        <authorList>
            <person name="Wiegand S."/>
            <person name="Jogler M."/>
            <person name="Boedeker C."/>
            <person name="Pinto D."/>
            <person name="Vollmers J."/>
            <person name="Rivas-Marin E."/>
            <person name="Kohn T."/>
            <person name="Peeters S.H."/>
            <person name="Heuer A."/>
            <person name="Rast P."/>
            <person name="Oberbeckmann S."/>
            <person name="Bunk B."/>
            <person name="Jeske O."/>
            <person name="Meyerdierks A."/>
            <person name="Storesund J.E."/>
            <person name="Kallscheuer N."/>
            <person name="Luecker S."/>
            <person name="Lage O.M."/>
            <person name="Pohl T."/>
            <person name="Merkel B.J."/>
            <person name="Hornburger P."/>
            <person name="Mueller R.-W."/>
            <person name="Bruemmer F."/>
            <person name="Labrenz M."/>
            <person name="Spormann A.M."/>
            <person name="Op Den Camp H."/>
            <person name="Overmann J."/>
            <person name="Amann R."/>
            <person name="Jetten M.S.M."/>
            <person name="Mascher T."/>
            <person name="Medema M.H."/>
            <person name="Devos D.P."/>
            <person name="Kaster A.-K."/>
            <person name="Ovreas L."/>
            <person name="Rohde M."/>
            <person name="Galperin M.Y."/>
            <person name="Jogler C."/>
        </authorList>
    </citation>
    <scope>NUCLEOTIDE SEQUENCE [LARGE SCALE GENOMIC DNA]</scope>
    <source>
        <strain evidence="6 7">Pan54</strain>
    </source>
</reference>
<keyword evidence="7" id="KW-1185">Reference proteome</keyword>
<dbReference type="Proteomes" id="UP000316095">
    <property type="component" value="Unassembled WGS sequence"/>
</dbReference>
<dbReference type="GO" id="GO:0022857">
    <property type="term" value="F:transmembrane transporter activity"/>
    <property type="evidence" value="ECO:0007669"/>
    <property type="project" value="InterPro"/>
</dbReference>
<dbReference type="InterPro" id="IPR036259">
    <property type="entry name" value="MFS_trans_sf"/>
</dbReference>
<dbReference type="InterPro" id="IPR052528">
    <property type="entry name" value="Sugar_transport-like"/>
</dbReference>
<dbReference type="PANTHER" id="PTHR23526">
    <property type="entry name" value="INTEGRAL MEMBRANE TRANSPORT PROTEIN-RELATED"/>
    <property type="match status" value="1"/>
</dbReference>
<feature type="transmembrane region" description="Helical" evidence="5">
    <location>
        <begin position="387"/>
        <end position="408"/>
    </location>
</feature>
<evidence type="ECO:0000313" key="6">
    <source>
        <dbReference type="EMBL" id="TWT62263.1"/>
    </source>
</evidence>
<accession>A0A5C5XIW9</accession>
<feature type="transmembrane region" description="Helical" evidence="5">
    <location>
        <begin position="326"/>
        <end position="346"/>
    </location>
</feature>
<dbReference type="OrthoDB" id="238795at2"/>
<feature type="transmembrane region" description="Helical" evidence="5">
    <location>
        <begin position="414"/>
        <end position="431"/>
    </location>
</feature>
<feature type="transmembrane region" description="Helical" evidence="5">
    <location>
        <begin position="352"/>
        <end position="375"/>
    </location>
</feature>
<feature type="transmembrane region" description="Helical" evidence="5">
    <location>
        <begin position="174"/>
        <end position="194"/>
    </location>
</feature>
<feature type="transmembrane region" description="Helical" evidence="5">
    <location>
        <begin position="206"/>
        <end position="227"/>
    </location>
</feature>
<evidence type="ECO:0000256" key="4">
    <source>
        <dbReference type="SAM" id="MobiDB-lite"/>
    </source>
</evidence>
<feature type="transmembrane region" description="Helical" evidence="5">
    <location>
        <begin position="135"/>
        <end position="153"/>
    </location>
</feature>
<protein>
    <submittedName>
        <fullName evidence="6">Major Facilitator Superfamily protein</fullName>
    </submittedName>
</protein>
<feature type="region of interest" description="Disordered" evidence="4">
    <location>
        <begin position="1"/>
        <end position="20"/>
    </location>
</feature>
<dbReference type="Gene3D" id="1.20.1250.20">
    <property type="entry name" value="MFS general substrate transporter like domains"/>
    <property type="match status" value="2"/>
</dbReference>
<gene>
    <name evidence="6" type="ORF">Pan54_30040</name>
</gene>
<dbReference type="InterPro" id="IPR011701">
    <property type="entry name" value="MFS"/>
</dbReference>
<keyword evidence="2 5" id="KW-1133">Transmembrane helix</keyword>
<evidence type="ECO:0000256" key="2">
    <source>
        <dbReference type="ARBA" id="ARBA00022989"/>
    </source>
</evidence>
<evidence type="ECO:0000256" key="3">
    <source>
        <dbReference type="ARBA" id="ARBA00023136"/>
    </source>
</evidence>
<keyword evidence="1 5" id="KW-0812">Transmembrane</keyword>
<comment type="caution">
    <text evidence="6">The sequence shown here is derived from an EMBL/GenBank/DDBJ whole genome shotgun (WGS) entry which is preliminary data.</text>
</comment>
<dbReference type="AlphaFoldDB" id="A0A5C5XIW9"/>
<dbReference type="PANTHER" id="PTHR23526:SF2">
    <property type="entry name" value="MAJOR FACILITATOR SUPERFAMILY (MFS) PROFILE DOMAIN-CONTAINING PROTEIN"/>
    <property type="match status" value="1"/>
</dbReference>
<proteinExistence type="predicted"/>
<dbReference type="RefSeq" id="WP_146504143.1">
    <property type="nucleotide sequence ID" value="NZ_SJPG01000001.1"/>
</dbReference>
<evidence type="ECO:0000256" key="1">
    <source>
        <dbReference type="ARBA" id="ARBA00022692"/>
    </source>
</evidence>
<sequence length="447" mass="50849">MQNDNVNSERTSETPTPEILPVGIEQQQERTEWELWNLLTLAAHHVFMRLAWIFKTETVIMPAFLDVIAGAGWIRGCLPIFNRISQSIAPVLASASLRNMPCKVRMMKQTTMLMAFLFGCLSFLCLNLGKEAMPWFPAVFLIIYAMFFAATGVNQLSFNTLQGKLIRPHRRGRLMSIAGMAGSLVAMVGAYFLLTEWLAIPEGRGFSWIFGFTSLCFVFASAILWIVHEPADKQGTTESHPGKLFRNVWRTLRENRSMQRVALAAMLFICTLLLFPHYQWLGKEVLGAGPTDLMMWVIVQNLSVGIFSWITGYYGDRYGYRIVIRVEMFALAFVPIVAIGLSEILTAETRGWYTLTFLLLGLTPVTMKTMFNYVLELVEEEQHPHYLSTLNVCMAAPLFFAPLVGYLIDWNYRLIFLIIAGIVFTAGLLTFRMDEPRLHLKNESVHR</sequence>
<dbReference type="EMBL" id="SJPG01000001">
    <property type="protein sequence ID" value="TWT62263.1"/>
    <property type="molecule type" value="Genomic_DNA"/>
</dbReference>
<feature type="compositionally biased region" description="Polar residues" evidence="4">
    <location>
        <begin position="1"/>
        <end position="15"/>
    </location>
</feature>
<feature type="transmembrane region" description="Helical" evidence="5">
    <location>
        <begin position="110"/>
        <end position="129"/>
    </location>
</feature>
<feature type="transmembrane region" description="Helical" evidence="5">
    <location>
        <begin position="261"/>
        <end position="281"/>
    </location>
</feature>
<dbReference type="Pfam" id="PF07690">
    <property type="entry name" value="MFS_1"/>
    <property type="match status" value="1"/>
</dbReference>
<feature type="transmembrane region" description="Helical" evidence="5">
    <location>
        <begin position="293"/>
        <end position="314"/>
    </location>
</feature>
<evidence type="ECO:0000256" key="5">
    <source>
        <dbReference type="SAM" id="Phobius"/>
    </source>
</evidence>
<dbReference type="SUPFAM" id="SSF103473">
    <property type="entry name" value="MFS general substrate transporter"/>
    <property type="match status" value="1"/>
</dbReference>